<comment type="similarity">
    <text evidence="1">Belongs to the peptidase C85 family.</text>
</comment>
<dbReference type="Gene3D" id="3.90.70.80">
    <property type="match status" value="1"/>
</dbReference>
<dbReference type="PANTHER" id="PTHR12419">
    <property type="entry name" value="OTU DOMAIN CONTAINING PROTEIN"/>
    <property type="match status" value="1"/>
</dbReference>
<accession>A0ABQ7EUW7</accession>
<evidence type="ECO:0008006" key="5">
    <source>
        <dbReference type="Google" id="ProtNLM"/>
    </source>
</evidence>
<dbReference type="Proteomes" id="UP000266723">
    <property type="component" value="Unassembled WGS sequence"/>
</dbReference>
<feature type="region of interest" description="Disordered" evidence="2">
    <location>
        <begin position="1"/>
        <end position="35"/>
    </location>
</feature>
<feature type="non-terminal residue" evidence="3">
    <location>
        <position position="197"/>
    </location>
</feature>
<dbReference type="PANTHER" id="PTHR12419:SF85">
    <property type="entry name" value="OVARIAN TUMOR DOMAIN-CONTAINING DEUBIQUITINATING ENZYME 11"/>
    <property type="match status" value="1"/>
</dbReference>
<reference evidence="3 4" key="1">
    <citation type="journal article" date="2020" name="BMC Genomics">
        <title>Intraspecific diversification of the crop wild relative Brassica cretica Lam. using demographic model selection.</title>
        <authorList>
            <person name="Kioukis A."/>
            <person name="Michalopoulou V.A."/>
            <person name="Briers L."/>
            <person name="Pirintsos S."/>
            <person name="Studholme D.J."/>
            <person name="Pavlidis P."/>
            <person name="Sarris P.F."/>
        </authorList>
    </citation>
    <scope>NUCLEOTIDE SEQUENCE [LARGE SCALE GENOMIC DNA]</scope>
    <source>
        <strain evidence="4">cv. PFS-1207/04</strain>
    </source>
</reference>
<gene>
    <name evidence="3" type="ORF">DY000_02049275</name>
</gene>
<evidence type="ECO:0000313" key="3">
    <source>
        <dbReference type="EMBL" id="KAF3607196.1"/>
    </source>
</evidence>
<dbReference type="InterPro" id="IPR050704">
    <property type="entry name" value="Peptidase_C85-like"/>
</dbReference>
<dbReference type="InterPro" id="IPR038765">
    <property type="entry name" value="Papain-like_cys_pep_sf"/>
</dbReference>
<proteinExistence type="inferred from homology"/>
<sequence>MDERNRNPFASASGGAGGSTSASSNSSFSSGVADTEDDQTIARILAEDESLRREGMLGKRLSHLDSIPHTPRVNNQISDLNDATLDHELLSVRFLSFFFLSDIPCFLSYTSLQSSFDAARDKFYYLDSFLDVIRPGEWGDHVTLQTAADRFKAKICLVTSFREQSYIEILPHNKNPLREAWLSFWSEVHYNSLYSSG</sequence>
<name>A0ABQ7EUW7_BRACR</name>
<evidence type="ECO:0000256" key="2">
    <source>
        <dbReference type="SAM" id="MobiDB-lite"/>
    </source>
</evidence>
<organism evidence="3 4">
    <name type="scientific">Brassica cretica</name>
    <name type="common">Mustard</name>
    <dbReference type="NCBI Taxonomy" id="69181"/>
    <lineage>
        <taxon>Eukaryota</taxon>
        <taxon>Viridiplantae</taxon>
        <taxon>Streptophyta</taxon>
        <taxon>Embryophyta</taxon>
        <taxon>Tracheophyta</taxon>
        <taxon>Spermatophyta</taxon>
        <taxon>Magnoliopsida</taxon>
        <taxon>eudicotyledons</taxon>
        <taxon>Gunneridae</taxon>
        <taxon>Pentapetalae</taxon>
        <taxon>rosids</taxon>
        <taxon>malvids</taxon>
        <taxon>Brassicales</taxon>
        <taxon>Brassicaceae</taxon>
        <taxon>Brassiceae</taxon>
        <taxon>Brassica</taxon>
    </lineage>
</organism>
<comment type="caution">
    <text evidence="3">The sequence shown here is derived from an EMBL/GenBank/DDBJ whole genome shotgun (WGS) entry which is preliminary data.</text>
</comment>
<evidence type="ECO:0000313" key="4">
    <source>
        <dbReference type="Proteomes" id="UP000266723"/>
    </source>
</evidence>
<evidence type="ECO:0000256" key="1">
    <source>
        <dbReference type="ARBA" id="ARBA00010407"/>
    </source>
</evidence>
<protein>
    <recommendedName>
        <fullName evidence="5">OTU domain-containing protein</fullName>
    </recommendedName>
</protein>
<keyword evidence="4" id="KW-1185">Reference proteome</keyword>
<feature type="compositionally biased region" description="Low complexity" evidence="2">
    <location>
        <begin position="19"/>
        <end position="33"/>
    </location>
</feature>
<dbReference type="SUPFAM" id="SSF54001">
    <property type="entry name" value="Cysteine proteinases"/>
    <property type="match status" value="1"/>
</dbReference>
<dbReference type="EMBL" id="QGKV02000297">
    <property type="protein sequence ID" value="KAF3607196.1"/>
    <property type="molecule type" value="Genomic_DNA"/>
</dbReference>